<dbReference type="InterPro" id="IPR050330">
    <property type="entry name" value="Bact_OuterMem_StrucFunc"/>
</dbReference>
<dbReference type="PROSITE" id="PS51123">
    <property type="entry name" value="OMPA_2"/>
    <property type="match status" value="1"/>
</dbReference>
<name>A0A369I206_9BACT</name>
<dbReference type="Pfam" id="PF00691">
    <property type="entry name" value="OmpA"/>
    <property type="match status" value="1"/>
</dbReference>
<evidence type="ECO:0000313" key="7">
    <source>
        <dbReference type="Proteomes" id="UP000253141"/>
    </source>
</evidence>
<evidence type="ECO:0000256" key="3">
    <source>
        <dbReference type="ARBA" id="ARBA00023237"/>
    </source>
</evidence>
<keyword evidence="7" id="KW-1185">Reference proteome</keyword>
<evidence type="ECO:0000256" key="1">
    <source>
        <dbReference type="ARBA" id="ARBA00004442"/>
    </source>
</evidence>
<evidence type="ECO:0000256" key="2">
    <source>
        <dbReference type="ARBA" id="ARBA00023136"/>
    </source>
</evidence>
<protein>
    <submittedName>
        <fullName evidence="6">OmpA family protein</fullName>
    </submittedName>
</protein>
<dbReference type="EMBL" id="QPIW01000025">
    <property type="protein sequence ID" value="RDB03598.1"/>
    <property type="molecule type" value="Genomic_DNA"/>
</dbReference>
<feature type="domain" description="OmpA-like" evidence="5">
    <location>
        <begin position="100"/>
        <end position="216"/>
    </location>
</feature>
<dbReference type="PRINTS" id="PR01021">
    <property type="entry name" value="OMPADOMAIN"/>
</dbReference>
<dbReference type="OrthoDB" id="9782229at2"/>
<organism evidence="6 7">
    <name type="scientific">Runella aurantiaca</name>
    <dbReference type="NCBI Taxonomy" id="2282308"/>
    <lineage>
        <taxon>Bacteria</taxon>
        <taxon>Pseudomonadati</taxon>
        <taxon>Bacteroidota</taxon>
        <taxon>Cytophagia</taxon>
        <taxon>Cytophagales</taxon>
        <taxon>Spirosomataceae</taxon>
        <taxon>Runella</taxon>
    </lineage>
</organism>
<dbReference type="PANTHER" id="PTHR30329:SF21">
    <property type="entry name" value="LIPOPROTEIN YIAD-RELATED"/>
    <property type="match status" value="1"/>
</dbReference>
<reference evidence="6 7" key="1">
    <citation type="submission" date="2018-07" db="EMBL/GenBank/DDBJ databases">
        <title>Genome analysis of Runella aurantiaca.</title>
        <authorList>
            <person name="Yang X."/>
        </authorList>
    </citation>
    <scope>NUCLEOTIDE SEQUENCE [LARGE SCALE GENOMIC DNA]</scope>
    <source>
        <strain evidence="6 7">YX9</strain>
    </source>
</reference>
<evidence type="ECO:0000259" key="5">
    <source>
        <dbReference type="PROSITE" id="PS51123"/>
    </source>
</evidence>
<dbReference type="Gene3D" id="3.30.1330.60">
    <property type="entry name" value="OmpA-like domain"/>
    <property type="match status" value="1"/>
</dbReference>
<dbReference type="InterPro" id="IPR036737">
    <property type="entry name" value="OmpA-like_sf"/>
</dbReference>
<dbReference type="InterPro" id="IPR006664">
    <property type="entry name" value="OMP_bac"/>
</dbReference>
<comment type="subcellular location">
    <subcellularLocation>
        <location evidence="1">Cell outer membrane</location>
    </subcellularLocation>
</comment>
<dbReference type="InterPro" id="IPR006665">
    <property type="entry name" value="OmpA-like"/>
</dbReference>
<gene>
    <name evidence="6" type="ORF">DVG78_23110</name>
</gene>
<dbReference type="RefSeq" id="WP_114463395.1">
    <property type="nucleotide sequence ID" value="NZ_QPIW01000025.1"/>
</dbReference>
<comment type="caution">
    <text evidence="6">The sequence shown here is derived from an EMBL/GenBank/DDBJ whole genome shotgun (WGS) entry which is preliminary data.</text>
</comment>
<accession>A0A369I206</accession>
<keyword evidence="3" id="KW-0998">Cell outer membrane</keyword>
<dbReference type="Proteomes" id="UP000253141">
    <property type="component" value="Unassembled WGS sequence"/>
</dbReference>
<evidence type="ECO:0000313" key="6">
    <source>
        <dbReference type="EMBL" id="RDB03598.1"/>
    </source>
</evidence>
<proteinExistence type="predicted"/>
<keyword evidence="2 4" id="KW-0472">Membrane</keyword>
<dbReference type="CDD" id="cd07185">
    <property type="entry name" value="OmpA_C-like"/>
    <property type="match status" value="1"/>
</dbReference>
<dbReference type="AlphaFoldDB" id="A0A369I206"/>
<dbReference type="PANTHER" id="PTHR30329">
    <property type="entry name" value="STATOR ELEMENT OF FLAGELLAR MOTOR COMPLEX"/>
    <property type="match status" value="1"/>
</dbReference>
<sequence length="236" mass="25488">MKTIDINIPIHRLFIFSISLSLIAGLSDCTSTPNVRKSGNDTSGASKQTISRSKNPANFAIVASTIGGAAGAVIEKYMEKQATALSRDLSGIAVVERIGEGIKITVSSVVLFESDSYALSNTPQEQLKKMAETLIIYKDTELLIAGHTDGVGDAKQNQVLSEKRAESLADFLLAHNVPQLRMVTQGFGEQTPKVSNGTDEGRRMNQRVEIAIVANQTLKKDAKRQAEQDKISKKNG</sequence>
<evidence type="ECO:0000256" key="4">
    <source>
        <dbReference type="PROSITE-ProRule" id="PRU00473"/>
    </source>
</evidence>
<dbReference type="GO" id="GO:0009279">
    <property type="term" value="C:cell outer membrane"/>
    <property type="evidence" value="ECO:0007669"/>
    <property type="project" value="UniProtKB-SubCell"/>
</dbReference>
<dbReference type="SUPFAM" id="SSF103088">
    <property type="entry name" value="OmpA-like"/>
    <property type="match status" value="1"/>
</dbReference>
<dbReference type="PRINTS" id="PR01023">
    <property type="entry name" value="NAFLGMOTY"/>
</dbReference>